<dbReference type="PANTHER" id="PTHR43077:SF11">
    <property type="entry name" value="TRANSPORT PERMEASE YVFS-RELATED"/>
    <property type="match status" value="1"/>
</dbReference>
<keyword evidence="8" id="KW-1185">Reference proteome</keyword>
<feature type="transmembrane region" description="Helical" evidence="5">
    <location>
        <begin position="220"/>
        <end position="238"/>
    </location>
</feature>
<accession>A0A327ZMQ8</accession>
<dbReference type="InterPro" id="IPR051328">
    <property type="entry name" value="T7SS_ABC-Transporter"/>
</dbReference>
<dbReference type="PANTHER" id="PTHR43077">
    <property type="entry name" value="TRANSPORT PERMEASE YVFS-RELATED"/>
    <property type="match status" value="1"/>
</dbReference>
<gene>
    <name evidence="7" type="ORF">BHU61_12425</name>
</gene>
<dbReference type="Proteomes" id="UP000249808">
    <property type="component" value="Unassembled WGS sequence"/>
</dbReference>
<sequence length="245" mass="28576">MKQFKAMLKYEMIDLSQRKSVFILSTLLPVIFFLVFSSVMKIPDKNIQEHFVRDYMLSMTTFSLTSFAIITFPLEMINDKEKGWSRALFRTPLNPSYYYICKVIKILMMYMLSILIVFLVGHFIKGVNMSLIEWLVCYFGLLFGGLIFLTFGILLSQFKDAQKVSTFGNILYLGLAMLGGLWFPVMTFPEWLQPIAKLTPTYNFKNIAAGQFEKHYPFESIGILLLYAVIFIMMSIWIRRRTEVI</sequence>
<comment type="subcellular location">
    <subcellularLocation>
        <location evidence="1">Membrane</location>
        <topology evidence="1">Multi-pass membrane protein</topology>
    </subcellularLocation>
</comment>
<dbReference type="AlphaFoldDB" id="A0A327ZMQ8"/>
<name>A0A327ZMQ8_9STAP</name>
<protein>
    <submittedName>
        <fullName evidence="7">ABC transporter permease</fullName>
    </submittedName>
</protein>
<feature type="transmembrane region" description="Helical" evidence="5">
    <location>
        <begin position="21"/>
        <end position="43"/>
    </location>
</feature>
<feature type="transmembrane region" description="Helical" evidence="5">
    <location>
        <begin position="97"/>
        <end position="120"/>
    </location>
</feature>
<feature type="transmembrane region" description="Helical" evidence="5">
    <location>
        <begin position="167"/>
        <end position="185"/>
    </location>
</feature>
<feature type="domain" description="ABC-2 type transporter transmembrane" evidence="6">
    <location>
        <begin position="3"/>
        <end position="202"/>
    </location>
</feature>
<dbReference type="RefSeq" id="WP_111717335.1">
    <property type="nucleotide sequence ID" value="NZ_CP073819.1"/>
</dbReference>
<dbReference type="InterPro" id="IPR013525">
    <property type="entry name" value="ABC2_TM"/>
</dbReference>
<keyword evidence="2 5" id="KW-0812">Transmembrane</keyword>
<evidence type="ECO:0000256" key="4">
    <source>
        <dbReference type="ARBA" id="ARBA00023136"/>
    </source>
</evidence>
<evidence type="ECO:0000256" key="2">
    <source>
        <dbReference type="ARBA" id="ARBA00022692"/>
    </source>
</evidence>
<keyword evidence="4 5" id="KW-0472">Membrane</keyword>
<dbReference type="GO" id="GO:0140359">
    <property type="term" value="F:ABC-type transporter activity"/>
    <property type="evidence" value="ECO:0007669"/>
    <property type="project" value="InterPro"/>
</dbReference>
<proteinExistence type="predicted"/>
<evidence type="ECO:0000256" key="3">
    <source>
        <dbReference type="ARBA" id="ARBA00022989"/>
    </source>
</evidence>
<evidence type="ECO:0000256" key="5">
    <source>
        <dbReference type="SAM" id="Phobius"/>
    </source>
</evidence>
<dbReference type="InterPro" id="IPR000412">
    <property type="entry name" value="ABC_2_transport"/>
</dbReference>
<evidence type="ECO:0000313" key="8">
    <source>
        <dbReference type="Proteomes" id="UP000249808"/>
    </source>
</evidence>
<dbReference type="GO" id="GO:0043190">
    <property type="term" value="C:ATP-binding cassette (ABC) transporter complex"/>
    <property type="evidence" value="ECO:0007669"/>
    <property type="project" value="InterPro"/>
</dbReference>
<reference evidence="7 8" key="1">
    <citation type="journal article" date="2018" name="Front. Microbiol.">
        <title>Description and Comparative Genomics of Macrococcus caseolyticus subsp. hominis subsp. nov., Macrococcus goetzii sp. nov., Macrococcus epidermidis sp. nov., and Macrococcus bohemicus sp. nov., Novel Macrococci From Human Clinical Material With Virulence Potential and Suspected Uptake of Foreign DNA by Natural Transformation.</title>
        <authorList>
            <person name="Maslanova I."/>
            <person name="Wertheimer Z."/>
            <person name="Sedlacek I."/>
            <person name="Svec P."/>
            <person name="Indrakova A."/>
            <person name="Kovarovic V."/>
            <person name="Schumann P."/>
            <person name="Sproer C."/>
            <person name="Kralova S."/>
            <person name="Sedo O."/>
            <person name="Kristofova L."/>
            <person name="Vrbovska V."/>
            <person name="Fuzik T."/>
            <person name="Petras P."/>
            <person name="Zdrahal Z."/>
            <person name="Ruzickova V."/>
            <person name="Doskar J."/>
            <person name="Pantucek R."/>
        </authorList>
    </citation>
    <scope>NUCLEOTIDE SEQUENCE [LARGE SCALE GENOMIC DNA]</scope>
    <source>
        <strain evidence="7 8">01/688</strain>
    </source>
</reference>
<feature type="transmembrane region" description="Helical" evidence="5">
    <location>
        <begin position="132"/>
        <end position="155"/>
    </location>
</feature>
<evidence type="ECO:0000256" key="1">
    <source>
        <dbReference type="ARBA" id="ARBA00004141"/>
    </source>
</evidence>
<evidence type="ECO:0000313" key="7">
    <source>
        <dbReference type="EMBL" id="RAK43701.1"/>
    </source>
</evidence>
<organism evidence="7 8">
    <name type="scientific">Macrococcus epidermidis</name>
    <dbReference type="NCBI Taxonomy" id="1902580"/>
    <lineage>
        <taxon>Bacteria</taxon>
        <taxon>Bacillati</taxon>
        <taxon>Bacillota</taxon>
        <taxon>Bacilli</taxon>
        <taxon>Bacillales</taxon>
        <taxon>Staphylococcaceae</taxon>
        <taxon>Macrococcus</taxon>
    </lineage>
</organism>
<comment type="caution">
    <text evidence="7">The sequence shown here is derived from an EMBL/GenBank/DDBJ whole genome shotgun (WGS) entry which is preliminary data.</text>
</comment>
<dbReference type="Pfam" id="PF01061">
    <property type="entry name" value="ABC2_membrane"/>
    <property type="match status" value="1"/>
</dbReference>
<evidence type="ECO:0000259" key="6">
    <source>
        <dbReference type="Pfam" id="PF01061"/>
    </source>
</evidence>
<dbReference type="EMBL" id="PZJH01000010">
    <property type="protein sequence ID" value="RAK43701.1"/>
    <property type="molecule type" value="Genomic_DNA"/>
</dbReference>
<feature type="transmembrane region" description="Helical" evidence="5">
    <location>
        <begin position="55"/>
        <end position="77"/>
    </location>
</feature>
<keyword evidence="3 5" id="KW-1133">Transmembrane helix</keyword>
<dbReference type="PIRSF" id="PIRSF006648">
    <property type="entry name" value="DrrB"/>
    <property type="match status" value="1"/>
</dbReference>